<proteinExistence type="predicted"/>
<protein>
    <submittedName>
        <fullName evidence="1">Uncharacterized protein</fullName>
    </submittedName>
</protein>
<dbReference type="Proteomes" id="UP000053989">
    <property type="component" value="Unassembled WGS sequence"/>
</dbReference>
<reference evidence="2" key="2">
    <citation type="submission" date="2015-01" db="EMBL/GenBank/DDBJ databases">
        <title>Evolutionary Origins and Diversification of the Mycorrhizal Mutualists.</title>
        <authorList>
            <consortium name="DOE Joint Genome Institute"/>
            <consortium name="Mycorrhizal Genomics Consortium"/>
            <person name="Kohler A."/>
            <person name="Kuo A."/>
            <person name="Nagy L.G."/>
            <person name="Floudas D."/>
            <person name="Copeland A."/>
            <person name="Barry K.W."/>
            <person name="Cichocki N."/>
            <person name="Veneault-Fourrey C."/>
            <person name="LaButti K."/>
            <person name="Lindquist E.A."/>
            <person name="Lipzen A."/>
            <person name="Lundell T."/>
            <person name="Morin E."/>
            <person name="Murat C."/>
            <person name="Riley R."/>
            <person name="Ohm R."/>
            <person name="Sun H."/>
            <person name="Tunlid A."/>
            <person name="Henrissat B."/>
            <person name="Grigoriev I.V."/>
            <person name="Hibbett D.S."/>
            <person name="Martin F."/>
        </authorList>
    </citation>
    <scope>NUCLEOTIDE SEQUENCE [LARGE SCALE GENOMIC DNA]</scope>
    <source>
        <strain evidence="2">Foug A</strain>
    </source>
</reference>
<dbReference type="AlphaFoldDB" id="A0A0C2ZD54"/>
<dbReference type="EMBL" id="KN822070">
    <property type="protein sequence ID" value="KIM59718.1"/>
    <property type="molecule type" value="Genomic_DNA"/>
</dbReference>
<keyword evidence="2" id="KW-1185">Reference proteome</keyword>
<reference evidence="1 2" key="1">
    <citation type="submission" date="2014-04" db="EMBL/GenBank/DDBJ databases">
        <authorList>
            <consortium name="DOE Joint Genome Institute"/>
            <person name="Kuo A."/>
            <person name="Kohler A."/>
            <person name="Nagy L.G."/>
            <person name="Floudas D."/>
            <person name="Copeland A."/>
            <person name="Barry K.W."/>
            <person name="Cichocki N."/>
            <person name="Veneault-Fourrey C."/>
            <person name="LaButti K."/>
            <person name="Lindquist E.A."/>
            <person name="Lipzen A."/>
            <person name="Lundell T."/>
            <person name="Morin E."/>
            <person name="Murat C."/>
            <person name="Sun H."/>
            <person name="Tunlid A."/>
            <person name="Henrissat B."/>
            <person name="Grigoriev I.V."/>
            <person name="Hibbett D.S."/>
            <person name="Martin F."/>
            <person name="Nordberg H.P."/>
            <person name="Cantor M.N."/>
            <person name="Hua S.X."/>
        </authorList>
    </citation>
    <scope>NUCLEOTIDE SEQUENCE [LARGE SCALE GENOMIC DNA]</scope>
    <source>
        <strain evidence="1 2">Foug A</strain>
    </source>
</reference>
<name>A0A0C2ZD54_9AGAM</name>
<organism evidence="1 2">
    <name type="scientific">Scleroderma citrinum Foug A</name>
    <dbReference type="NCBI Taxonomy" id="1036808"/>
    <lineage>
        <taxon>Eukaryota</taxon>
        <taxon>Fungi</taxon>
        <taxon>Dikarya</taxon>
        <taxon>Basidiomycota</taxon>
        <taxon>Agaricomycotina</taxon>
        <taxon>Agaricomycetes</taxon>
        <taxon>Agaricomycetidae</taxon>
        <taxon>Boletales</taxon>
        <taxon>Sclerodermatineae</taxon>
        <taxon>Sclerodermataceae</taxon>
        <taxon>Scleroderma</taxon>
    </lineage>
</organism>
<dbReference type="InParanoid" id="A0A0C2ZD54"/>
<evidence type="ECO:0000313" key="2">
    <source>
        <dbReference type="Proteomes" id="UP000053989"/>
    </source>
</evidence>
<evidence type="ECO:0000313" key="1">
    <source>
        <dbReference type="EMBL" id="KIM59718.1"/>
    </source>
</evidence>
<accession>A0A0C2ZD54</accession>
<dbReference type="HOGENOM" id="CLU_2321744_0_0_1"/>
<sequence length="99" mass="10784">MWTNCIFALPGFYLHTSIVSKTEVSNLVPCTELVNVLGPGQSGHLFTTPTNDIARGIKSTFPITSWQGSHMGSGSCSCHTNGKDPRFISTFPYVLSWCT</sequence>
<gene>
    <name evidence="1" type="ORF">SCLCIDRAFT_1217496</name>
</gene>